<dbReference type="Proteomes" id="UP000095751">
    <property type="component" value="Unassembled WGS sequence"/>
</dbReference>
<dbReference type="PANTHER" id="PTHR10744:SF1">
    <property type="entry name" value="SMALL RIBOSOMAL SUBUNIT PROTEIN US17M"/>
    <property type="match status" value="1"/>
</dbReference>
<accession>A0A1E7F266</accession>
<dbReference type="AlphaFoldDB" id="A0A1E7F266"/>
<feature type="non-terminal residue" evidence="4">
    <location>
        <position position="78"/>
    </location>
</feature>
<dbReference type="CDD" id="cd00364">
    <property type="entry name" value="Ribosomal_uS17"/>
    <property type="match status" value="1"/>
</dbReference>
<dbReference type="NCBIfam" id="NF004123">
    <property type="entry name" value="PRK05610.1"/>
    <property type="match status" value="1"/>
</dbReference>
<feature type="non-terminal residue" evidence="4">
    <location>
        <position position="1"/>
    </location>
</feature>
<proteinExistence type="inferred from homology"/>
<dbReference type="Pfam" id="PF00366">
    <property type="entry name" value="Ribosomal_S17"/>
    <property type="match status" value="1"/>
</dbReference>
<keyword evidence="2 4" id="KW-0689">Ribosomal protein</keyword>
<dbReference type="InterPro" id="IPR000266">
    <property type="entry name" value="Ribosomal_uS17"/>
</dbReference>
<evidence type="ECO:0000313" key="4">
    <source>
        <dbReference type="EMBL" id="OEU11923.1"/>
    </source>
</evidence>
<dbReference type="KEGG" id="fcy:FRACYDRAFT_145322"/>
<dbReference type="GO" id="GO:1990904">
    <property type="term" value="C:ribonucleoprotein complex"/>
    <property type="evidence" value="ECO:0007669"/>
    <property type="project" value="UniProtKB-KW"/>
</dbReference>
<dbReference type="InterPro" id="IPR012340">
    <property type="entry name" value="NA-bd_OB-fold"/>
</dbReference>
<dbReference type="FunCoup" id="A0A1E7F266">
    <property type="interactions" value="80"/>
</dbReference>
<evidence type="ECO:0000256" key="2">
    <source>
        <dbReference type="ARBA" id="ARBA00022980"/>
    </source>
</evidence>
<dbReference type="EMBL" id="KV784366">
    <property type="protein sequence ID" value="OEU11923.1"/>
    <property type="molecule type" value="Genomic_DNA"/>
</dbReference>
<sequence>LVGTVVSTKMNKTINVAVDRFRTHTKYKKRMKYTRKFMAHDESEVASMGDTVLIVPSQRISKLKHFMLREILKPKGQL</sequence>
<dbReference type="SUPFAM" id="SSF50249">
    <property type="entry name" value="Nucleic acid-binding proteins"/>
    <property type="match status" value="1"/>
</dbReference>
<evidence type="ECO:0000313" key="5">
    <source>
        <dbReference type="Proteomes" id="UP000095751"/>
    </source>
</evidence>
<evidence type="ECO:0000256" key="3">
    <source>
        <dbReference type="ARBA" id="ARBA00023274"/>
    </source>
</evidence>
<name>A0A1E7F266_9STRA</name>
<protein>
    <submittedName>
        <fullName evidence="4">30S ribosomal protein S17</fullName>
    </submittedName>
</protein>
<reference evidence="4 5" key="1">
    <citation type="submission" date="2016-09" db="EMBL/GenBank/DDBJ databases">
        <title>Extensive genetic diversity and differential bi-allelic expression allows diatom success in the polar Southern Ocean.</title>
        <authorList>
            <consortium name="DOE Joint Genome Institute"/>
            <person name="Mock T."/>
            <person name="Otillar R.P."/>
            <person name="Strauss J."/>
            <person name="Dupont C."/>
            <person name="Frickenhaus S."/>
            <person name="Maumus F."/>
            <person name="Mcmullan M."/>
            <person name="Sanges R."/>
            <person name="Schmutz J."/>
            <person name="Toseland A."/>
            <person name="Valas R."/>
            <person name="Veluchamy A."/>
            <person name="Ward B.J."/>
            <person name="Allen A."/>
            <person name="Barry K."/>
            <person name="Falciatore A."/>
            <person name="Ferrante M."/>
            <person name="Fortunato A.E."/>
            <person name="Gloeckner G."/>
            <person name="Gruber A."/>
            <person name="Hipkin R."/>
            <person name="Janech M."/>
            <person name="Kroth P."/>
            <person name="Leese F."/>
            <person name="Lindquist E."/>
            <person name="Lyon B.R."/>
            <person name="Martin J."/>
            <person name="Mayer C."/>
            <person name="Parker M."/>
            <person name="Quesneville H."/>
            <person name="Raymond J."/>
            <person name="Uhlig C."/>
            <person name="Valentin K.U."/>
            <person name="Worden A.Z."/>
            <person name="Armbrust E.V."/>
            <person name="Bowler C."/>
            <person name="Green B."/>
            <person name="Moulton V."/>
            <person name="Van Oosterhout C."/>
            <person name="Grigoriev I."/>
        </authorList>
    </citation>
    <scope>NUCLEOTIDE SEQUENCE [LARGE SCALE GENOMIC DNA]</scope>
    <source>
        <strain evidence="4 5">CCMP1102</strain>
    </source>
</reference>
<dbReference type="GO" id="GO:0005840">
    <property type="term" value="C:ribosome"/>
    <property type="evidence" value="ECO:0007669"/>
    <property type="project" value="UniProtKB-KW"/>
</dbReference>
<keyword evidence="5" id="KW-1185">Reference proteome</keyword>
<gene>
    <name evidence="4" type="ORF">FRACYDRAFT_145322</name>
</gene>
<comment type="similarity">
    <text evidence="1">Belongs to the universal ribosomal protein uS17 family.</text>
</comment>
<dbReference type="Gene3D" id="2.40.50.140">
    <property type="entry name" value="Nucleic acid-binding proteins"/>
    <property type="match status" value="1"/>
</dbReference>
<dbReference type="GO" id="GO:0005739">
    <property type="term" value="C:mitochondrion"/>
    <property type="evidence" value="ECO:0007669"/>
    <property type="project" value="TreeGrafter"/>
</dbReference>
<dbReference type="GO" id="GO:0003735">
    <property type="term" value="F:structural constituent of ribosome"/>
    <property type="evidence" value="ECO:0007669"/>
    <property type="project" value="InterPro"/>
</dbReference>
<evidence type="ECO:0000256" key="1">
    <source>
        <dbReference type="ARBA" id="ARBA00010254"/>
    </source>
</evidence>
<dbReference type="InParanoid" id="A0A1E7F266"/>
<dbReference type="OrthoDB" id="274752at2759"/>
<dbReference type="GO" id="GO:0006412">
    <property type="term" value="P:translation"/>
    <property type="evidence" value="ECO:0007669"/>
    <property type="project" value="InterPro"/>
</dbReference>
<organism evidence="4 5">
    <name type="scientific">Fragilariopsis cylindrus CCMP1102</name>
    <dbReference type="NCBI Taxonomy" id="635003"/>
    <lineage>
        <taxon>Eukaryota</taxon>
        <taxon>Sar</taxon>
        <taxon>Stramenopiles</taxon>
        <taxon>Ochrophyta</taxon>
        <taxon>Bacillariophyta</taxon>
        <taxon>Bacillariophyceae</taxon>
        <taxon>Bacillariophycidae</taxon>
        <taxon>Bacillariales</taxon>
        <taxon>Bacillariaceae</taxon>
        <taxon>Fragilariopsis</taxon>
    </lineage>
</organism>
<keyword evidence="3" id="KW-0687">Ribonucleoprotein</keyword>
<dbReference type="PANTHER" id="PTHR10744">
    <property type="entry name" value="40S RIBOSOMAL PROTEIN S11 FAMILY MEMBER"/>
    <property type="match status" value="1"/>
</dbReference>